<dbReference type="EMBL" id="AMQN01001028">
    <property type="status" value="NOT_ANNOTATED_CDS"/>
    <property type="molecule type" value="Genomic_DNA"/>
</dbReference>
<dbReference type="Pfam" id="PF23069">
    <property type="entry name" value="DUF7042"/>
    <property type="match status" value="1"/>
</dbReference>
<dbReference type="InterPro" id="IPR055470">
    <property type="entry name" value="DUF7042"/>
</dbReference>
<dbReference type="AlphaFoldDB" id="R7URP8"/>
<reference evidence="4" key="1">
    <citation type="submission" date="2012-12" db="EMBL/GenBank/DDBJ databases">
        <authorList>
            <person name="Hellsten U."/>
            <person name="Grimwood J."/>
            <person name="Chapman J.A."/>
            <person name="Shapiro H."/>
            <person name="Aerts A."/>
            <person name="Otillar R.P."/>
            <person name="Terry A.Y."/>
            <person name="Boore J.L."/>
            <person name="Simakov O."/>
            <person name="Marletaz F."/>
            <person name="Cho S.-J."/>
            <person name="Edsinger-Gonzales E."/>
            <person name="Havlak P."/>
            <person name="Kuo D.-H."/>
            <person name="Larsson T."/>
            <person name="Lv J."/>
            <person name="Arendt D."/>
            <person name="Savage R."/>
            <person name="Osoegawa K."/>
            <person name="de Jong P."/>
            <person name="Lindberg D.R."/>
            <person name="Seaver E.C."/>
            <person name="Weisblat D.A."/>
            <person name="Putnam N.H."/>
            <person name="Grigoriev I.V."/>
            <person name="Rokhsar D.S."/>
        </authorList>
    </citation>
    <scope>NUCLEOTIDE SEQUENCE</scope>
    <source>
        <strain evidence="4">I ESC-2004</strain>
    </source>
</reference>
<evidence type="ECO:0000313" key="2">
    <source>
        <dbReference type="EMBL" id="ELU08885.1"/>
    </source>
</evidence>
<evidence type="ECO:0000259" key="1">
    <source>
        <dbReference type="Pfam" id="PF23069"/>
    </source>
</evidence>
<keyword evidence="4" id="KW-1185">Reference proteome</keyword>
<dbReference type="EMBL" id="KB298688">
    <property type="protein sequence ID" value="ELU08885.1"/>
    <property type="molecule type" value="Genomic_DNA"/>
</dbReference>
<proteinExistence type="predicted"/>
<accession>R7URP8</accession>
<reference evidence="3" key="3">
    <citation type="submission" date="2015-06" db="UniProtKB">
        <authorList>
            <consortium name="EnsemblMetazoa"/>
        </authorList>
    </citation>
    <scope>IDENTIFICATION</scope>
</reference>
<feature type="domain" description="DUF7042" evidence="1">
    <location>
        <begin position="220"/>
        <end position="305"/>
    </location>
</feature>
<reference evidence="2 4" key="2">
    <citation type="journal article" date="2013" name="Nature">
        <title>Insights into bilaterian evolution from three spiralian genomes.</title>
        <authorList>
            <person name="Simakov O."/>
            <person name="Marletaz F."/>
            <person name="Cho S.J."/>
            <person name="Edsinger-Gonzales E."/>
            <person name="Havlak P."/>
            <person name="Hellsten U."/>
            <person name="Kuo D.H."/>
            <person name="Larsson T."/>
            <person name="Lv J."/>
            <person name="Arendt D."/>
            <person name="Savage R."/>
            <person name="Osoegawa K."/>
            <person name="de Jong P."/>
            <person name="Grimwood J."/>
            <person name="Chapman J.A."/>
            <person name="Shapiro H."/>
            <person name="Aerts A."/>
            <person name="Otillar R.P."/>
            <person name="Terry A.Y."/>
            <person name="Boore J.L."/>
            <person name="Grigoriev I.V."/>
            <person name="Lindberg D.R."/>
            <person name="Seaver E.C."/>
            <person name="Weisblat D.A."/>
            <person name="Putnam N.H."/>
            <person name="Rokhsar D.S."/>
        </authorList>
    </citation>
    <scope>NUCLEOTIDE SEQUENCE</scope>
    <source>
        <strain evidence="2 4">I ESC-2004</strain>
    </source>
</reference>
<sequence length="312" mass="35360">MVQPSLSLPWCTSGTVQGGLAAVRDRDPTNLPGVPTMLPSLIIGILLLTEGVRAKCLFPSFLQDPLPDGSTRYWLTEIKYTGNSEKTTSRLEITSKNSQLEAWVNIQEPCDNPQGSRSYCDHKQLEYTRQCLKEDGVGKYRVRHQQHNLVYYFCMKIVLRNRNLVQVWHGLEISSTSTGYRTCVSRRGRKGGVQDGGLCNDRGMEQDPWPWVAPKQEEWVPCPLAGGYDFTMIKENGKRICPDTWRLSRMESECVRGEGLQLTFPDHTCSPFDDAKTEVQLQCWGSWLEDGFTFLVAGNVNRVPQFVFPMSI</sequence>
<name>R7URP8_CAPTE</name>
<dbReference type="OrthoDB" id="5947018at2759"/>
<dbReference type="HOGENOM" id="CLU_892102_0_0_1"/>
<organism evidence="2">
    <name type="scientific">Capitella teleta</name>
    <name type="common">Polychaete worm</name>
    <dbReference type="NCBI Taxonomy" id="283909"/>
    <lineage>
        <taxon>Eukaryota</taxon>
        <taxon>Metazoa</taxon>
        <taxon>Spiralia</taxon>
        <taxon>Lophotrochozoa</taxon>
        <taxon>Annelida</taxon>
        <taxon>Polychaeta</taxon>
        <taxon>Sedentaria</taxon>
        <taxon>Scolecida</taxon>
        <taxon>Capitellidae</taxon>
        <taxon>Capitella</taxon>
    </lineage>
</organism>
<evidence type="ECO:0000313" key="4">
    <source>
        <dbReference type="Proteomes" id="UP000014760"/>
    </source>
</evidence>
<dbReference type="EnsemblMetazoa" id="CapteT225694">
    <property type="protein sequence ID" value="CapteP225694"/>
    <property type="gene ID" value="CapteG225694"/>
</dbReference>
<evidence type="ECO:0000313" key="3">
    <source>
        <dbReference type="EnsemblMetazoa" id="CapteP225694"/>
    </source>
</evidence>
<dbReference type="Proteomes" id="UP000014760">
    <property type="component" value="Unassembled WGS sequence"/>
</dbReference>
<protein>
    <recommendedName>
        <fullName evidence="1">DUF7042 domain-containing protein</fullName>
    </recommendedName>
</protein>
<gene>
    <name evidence="2" type="ORF">CAPTEDRAFT_225694</name>
</gene>